<evidence type="ECO:0000256" key="1">
    <source>
        <dbReference type="SAM" id="Phobius"/>
    </source>
</evidence>
<evidence type="ECO:0000313" key="2">
    <source>
        <dbReference type="EMBL" id="SJZ80191.1"/>
    </source>
</evidence>
<keyword evidence="1" id="KW-0472">Membrane</keyword>
<organism evidence="2 3">
    <name type="scientific">Treponema berlinense</name>
    <dbReference type="NCBI Taxonomy" id="225004"/>
    <lineage>
        <taxon>Bacteria</taxon>
        <taxon>Pseudomonadati</taxon>
        <taxon>Spirochaetota</taxon>
        <taxon>Spirochaetia</taxon>
        <taxon>Spirochaetales</taxon>
        <taxon>Treponemataceae</taxon>
        <taxon>Treponema</taxon>
    </lineage>
</organism>
<protein>
    <submittedName>
        <fullName evidence="2">Uncharacterized protein</fullName>
    </submittedName>
</protein>
<keyword evidence="1" id="KW-0812">Transmembrane</keyword>
<proteinExistence type="predicted"/>
<feature type="transmembrane region" description="Helical" evidence="1">
    <location>
        <begin position="32"/>
        <end position="54"/>
    </location>
</feature>
<dbReference type="OrthoDB" id="359707at2"/>
<dbReference type="RefSeq" id="WP_078931012.1">
    <property type="nucleotide sequence ID" value="NZ_FUXC01000006.1"/>
</dbReference>
<name>A0A1T4NLL1_9SPIR</name>
<dbReference type="EMBL" id="FUXC01000006">
    <property type="protein sequence ID" value="SJZ80191.1"/>
    <property type="molecule type" value="Genomic_DNA"/>
</dbReference>
<dbReference type="Proteomes" id="UP000190395">
    <property type="component" value="Unassembled WGS sequence"/>
</dbReference>
<evidence type="ECO:0000313" key="3">
    <source>
        <dbReference type="Proteomes" id="UP000190395"/>
    </source>
</evidence>
<keyword evidence="3" id="KW-1185">Reference proteome</keyword>
<dbReference type="AlphaFoldDB" id="A0A1T4NLL1"/>
<gene>
    <name evidence="2" type="ORF">SAMN02745152_01271</name>
</gene>
<sequence length="184" mass="20337">MKNYSLLKLEKKLGEPAENLPSGHSQFHSKMAFLPFLNAFGAAAVLLALALTFASCTKNSIQQKNQEQSEKNAGFSVDFDLTKMNANMVYAQVFNLMLEPQNFDGKTFKIKGNFIKVNGPDGQPSYAVIIKDALACCQQGLEFKYDFAGKEPVVDQEITVIGKYTLTETPDGFSHNYLTAQTCD</sequence>
<dbReference type="STRING" id="225004.SAMN02745152_01271"/>
<keyword evidence="1" id="KW-1133">Transmembrane helix</keyword>
<accession>A0A1T4NLL1</accession>
<reference evidence="2 3" key="1">
    <citation type="submission" date="2017-02" db="EMBL/GenBank/DDBJ databases">
        <authorList>
            <person name="Peterson S.W."/>
        </authorList>
    </citation>
    <scope>NUCLEOTIDE SEQUENCE [LARGE SCALE GENOMIC DNA]</scope>
    <source>
        <strain evidence="2 3">ATCC BAA-909</strain>
    </source>
</reference>
<dbReference type="GeneID" id="303367513"/>